<dbReference type="AlphaFoldDB" id="N2A7S0"/>
<dbReference type="GO" id="GO:0006071">
    <property type="term" value="P:glycerol metabolic process"/>
    <property type="evidence" value="ECO:0007669"/>
    <property type="project" value="TreeGrafter"/>
</dbReference>
<protein>
    <recommendedName>
        <fullName evidence="8">Rhamnulokinase</fullName>
        <ecNumber evidence="8">2.7.1.5</ecNumber>
    </recommendedName>
</protein>
<dbReference type="EC" id="2.7.1.5" evidence="8"/>
<gene>
    <name evidence="11" type="ORF">C823_02894</name>
</gene>
<keyword evidence="6" id="KW-1015">Disulfide bond</keyword>
<evidence type="ECO:0000313" key="11">
    <source>
        <dbReference type="EMBL" id="EMZ25412.1"/>
    </source>
</evidence>
<dbReference type="eggNOG" id="COG1070">
    <property type="taxonomic scope" value="Bacteria"/>
</dbReference>
<evidence type="ECO:0000256" key="8">
    <source>
        <dbReference type="NCBIfam" id="TIGR02627"/>
    </source>
</evidence>
<organism evidence="11 12">
    <name type="scientific">Eubacterium plexicaudatum ASF492</name>
    <dbReference type="NCBI Taxonomy" id="1235802"/>
    <lineage>
        <taxon>Bacteria</taxon>
        <taxon>Bacillati</taxon>
        <taxon>Bacillota</taxon>
        <taxon>Clostridia</taxon>
        <taxon>Eubacteriales</taxon>
        <taxon>Eubacteriaceae</taxon>
        <taxon>Eubacterium</taxon>
    </lineage>
</organism>
<dbReference type="GO" id="GO:0004370">
    <property type="term" value="F:glycerol kinase activity"/>
    <property type="evidence" value="ECO:0007669"/>
    <property type="project" value="TreeGrafter"/>
</dbReference>
<dbReference type="Pfam" id="PF02782">
    <property type="entry name" value="FGGY_C"/>
    <property type="match status" value="1"/>
</dbReference>
<dbReference type="CDD" id="cd07771">
    <property type="entry name" value="ASKHA_NBD_FGGY_RhaB-like"/>
    <property type="match status" value="1"/>
</dbReference>
<keyword evidence="5" id="KW-0067">ATP-binding</keyword>
<keyword evidence="2" id="KW-0808">Transferase</keyword>
<dbReference type="GO" id="GO:0008993">
    <property type="term" value="F:rhamnulokinase activity"/>
    <property type="evidence" value="ECO:0007669"/>
    <property type="project" value="UniProtKB-UniRule"/>
</dbReference>
<dbReference type="SUPFAM" id="SSF53067">
    <property type="entry name" value="Actin-like ATPase domain"/>
    <property type="match status" value="2"/>
</dbReference>
<evidence type="ECO:0000256" key="2">
    <source>
        <dbReference type="ARBA" id="ARBA00022679"/>
    </source>
</evidence>
<dbReference type="HOGENOM" id="CLU_039395_0_1_9"/>
<dbReference type="PATRIC" id="fig|1235802.3.peg.3058"/>
<reference evidence="11 12" key="1">
    <citation type="journal article" date="2014" name="Genome Announc.">
        <title>Draft genome sequences of the altered schaedler flora, a defined bacterial community from gnotobiotic mice.</title>
        <authorList>
            <person name="Wannemuehler M.J."/>
            <person name="Overstreet A.M."/>
            <person name="Ward D.V."/>
            <person name="Phillips G.J."/>
        </authorList>
    </citation>
    <scope>NUCLEOTIDE SEQUENCE [LARGE SCALE GENOMIC DNA]</scope>
    <source>
        <strain evidence="11 12">ASF492</strain>
    </source>
</reference>
<dbReference type="InterPro" id="IPR043129">
    <property type="entry name" value="ATPase_NBD"/>
</dbReference>
<keyword evidence="7" id="KW-0684">Rhamnose metabolism</keyword>
<dbReference type="Pfam" id="PF00370">
    <property type="entry name" value="FGGY_N"/>
    <property type="match status" value="1"/>
</dbReference>
<comment type="similarity">
    <text evidence="1">Belongs to the FGGY kinase family.</text>
</comment>
<name>N2A7S0_9FIRM</name>
<evidence type="ECO:0000256" key="6">
    <source>
        <dbReference type="ARBA" id="ARBA00023157"/>
    </source>
</evidence>
<proteinExistence type="inferred from homology"/>
<evidence type="ECO:0000256" key="4">
    <source>
        <dbReference type="ARBA" id="ARBA00022777"/>
    </source>
</evidence>
<dbReference type="NCBIfam" id="TIGR02627">
    <property type="entry name" value="rhamnulo_kin"/>
    <property type="match status" value="1"/>
</dbReference>
<feature type="domain" description="Carbohydrate kinase FGGY N-terminal" evidence="9">
    <location>
        <begin position="11"/>
        <end position="251"/>
    </location>
</feature>
<accession>N2A7S0</accession>
<dbReference type="GO" id="GO:0005524">
    <property type="term" value="F:ATP binding"/>
    <property type="evidence" value="ECO:0007669"/>
    <property type="project" value="UniProtKB-KW"/>
</dbReference>
<keyword evidence="3" id="KW-0547">Nucleotide-binding</keyword>
<dbReference type="EMBL" id="AQFT01000089">
    <property type="protein sequence ID" value="EMZ25412.1"/>
    <property type="molecule type" value="Genomic_DNA"/>
</dbReference>
<dbReference type="InterPro" id="IPR018484">
    <property type="entry name" value="FGGY_N"/>
</dbReference>
<dbReference type="InterPro" id="IPR013449">
    <property type="entry name" value="Rhamnulokinase"/>
</dbReference>
<dbReference type="GO" id="GO:0019301">
    <property type="term" value="P:rhamnose catabolic process"/>
    <property type="evidence" value="ECO:0007669"/>
    <property type="project" value="UniProtKB-UniRule"/>
</dbReference>
<dbReference type="Proteomes" id="UP000012589">
    <property type="component" value="Unassembled WGS sequence"/>
</dbReference>
<comment type="caution">
    <text evidence="11">The sequence shown here is derived from an EMBL/GenBank/DDBJ whole genome shotgun (WGS) entry which is preliminary data.</text>
</comment>
<evidence type="ECO:0000259" key="9">
    <source>
        <dbReference type="Pfam" id="PF00370"/>
    </source>
</evidence>
<dbReference type="PANTHER" id="PTHR10196">
    <property type="entry name" value="SUGAR KINASE"/>
    <property type="match status" value="1"/>
</dbReference>
<keyword evidence="12" id="KW-1185">Reference proteome</keyword>
<dbReference type="Gene3D" id="3.30.420.40">
    <property type="match status" value="2"/>
</dbReference>
<evidence type="ECO:0000256" key="7">
    <source>
        <dbReference type="ARBA" id="ARBA00023308"/>
    </source>
</evidence>
<evidence type="ECO:0000259" key="10">
    <source>
        <dbReference type="Pfam" id="PF02782"/>
    </source>
</evidence>
<keyword evidence="4 11" id="KW-0418">Kinase</keyword>
<dbReference type="GO" id="GO:0005829">
    <property type="term" value="C:cytosol"/>
    <property type="evidence" value="ECO:0007669"/>
    <property type="project" value="TreeGrafter"/>
</dbReference>
<evidence type="ECO:0000256" key="1">
    <source>
        <dbReference type="ARBA" id="ARBA00009156"/>
    </source>
</evidence>
<evidence type="ECO:0000256" key="5">
    <source>
        <dbReference type="ARBA" id="ARBA00022840"/>
    </source>
</evidence>
<dbReference type="PANTHER" id="PTHR10196:SF93">
    <property type="entry name" value="L-RHAMNULOKINASE"/>
    <property type="match status" value="1"/>
</dbReference>
<sequence>MDKGRINMHTYYLAVDIGASSGRHILGHLENGQMILEEIYRFENGMDKQGGKLLWDTDRLFTEIVNGMKMCRELNKIPVSMSVDTWAVDYVLLDDHDQVLGDTYGYRDGRTAGMDEHVYKIIPEQELYERTGIQKQIFNTIYQLMAVKQQTPEILENARTFLMLPDYFQFLLTGRKVSEYTNGTSTQLVNPQTKQWDQELIRRLGYPDQMFLPLQMPGTEVGALTNKMQEQVGFNCKVVLCASHDTASAVMAMPLVQGDGIYISSGTWSLMGIETEQADCTEQSRRNNFTNEGGYEYRFRYLKNIMGLWMIQSVRHELKDAYSFAQLCEMAAECKEFASCVDVNDDVFLAPESMTEVIQNYCRQRGQAVPVTVGEIAAVIYNSLADCYGKTVVQLEQNTGRTYDAVFVIGGGSNAGYLNQLTANATGKTVYAGPGEATAAGNMMAQMIKGGEFASLAEARTCIFQSFAIIAYEPQTA</sequence>
<dbReference type="InterPro" id="IPR018485">
    <property type="entry name" value="FGGY_C"/>
</dbReference>
<evidence type="ECO:0000313" key="12">
    <source>
        <dbReference type="Proteomes" id="UP000012589"/>
    </source>
</evidence>
<evidence type="ECO:0000256" key="3">
    <source>
        <dbReference type="ARBA" id="ARBA00022741"/>
    </source>
</evidence>
<feature type="domain" description="Carbohydrate kinase FGGY C-terminal" evidence="10">
    <location>
        <begin position="262"/>
        <end position="448"/>
    </location>
</feature>
<dbReference type="STRING" id="1235802.C823_02894"/>